<feature type="signal peptide" evidence="1">
    <location>
        <begin position="1"/>
        <end position="19"/>
    </location>
</feature>
<dbReference type="Proteomes" id="UP000078046">
    <property type="component" value="Unassembled WGS sequence"/>
</dbReference>
<reference evidence="2 3" key="1">
    <citation type="submission" date="2016-04" db="EMBL/GenBank/DDBJ databases">
        <title>The genome of Intoshia linei affirms orthonectids as highly simplified spiralians.</title>
        <authorList>
            <person name="Mikhailov K.V."/>
            <person name="Slusarev G.S."/>
            <person name="Nikitin M.A."/>
            <person name="Logacheva M.D."/>
            <person name="Penin A."/>
            <person name="Aleoshin V."/>
            <person name="Panchin Y.V."/>
        </authorList>
    </citation>
    <scope>NUCLEOTIDE SEQUENCE [LARGE SCALE GENOMIC DNA]</scope>
    <source>
        <strain evidence="2">Intl2013</strain>
        <tissue evidence="2">Whole animal</tissue>
    </source>
</reference>
<protein>
    <recommendedName>
        <fullName evidence="4">Serpin domain-containing protein</fullName>
    </recommendedName>
</protein>
<organism evidence="2 3">
    <name type="scientific">Intoshia linei</name>
    <dbReference type="NCBI Taxonomy" id="1819745"/>
    <lineage>
        <taxon>Eukaryota</taxon>
        <taxon>Metazoa</taxon>
        <taxon>Spiralia</taxon>
        <taxon>Lophotrochozoa</taxon>
        <taxon>Mesozoa</taxon>
        <taxon>Orthonectida</taxon>
        <taxon>Rhopaluridae</taxon>
        <taxon>Intoshia</taxon>
    </lineage>
</organism>
<evidence type="ECO:0008006" key="4">
    <source>
        <dbReference type="Google" id="ProtNLM"/>
    </source>
</evidence>
<evidence type="ECO:0000256" key="1">
    <source>
        <dbReference type="SAM" id="SignalP"/>
    </source>
</evidence>
<dbReference type="AlphaFoldDB" id="A0A177B5M1"/>
<proteinExistence type="predicted"/>
<evidence type="ECO:0000313" key="2">
    <source>
        <dbReference type="EMBL" id="OAF68891.1"/>
    </source>
</evidence>
<accession>A0A177B5M1</accession>
<dbReference type="InterPro" id="IPR042178">
    <property type="entry name" value="Serpin_sf_1"/>
</dbReference>
<evidence type="ECO:0000313" key="3">
    <source>
        <dbReference type="Proteomes" id="UP000078046"/>
    </source>
</evidence>
<dbReference type="Gene3D" id="2.30.39.10">
    <property type="entry name" value="Alpha-1-antitrypsin, domain 1"/>
    <property type="match status" value="1"/>
</dbReference>
<comment type="caution">
    <text evidence="2">The sequence shown here is derived from an EMBL/GenBank/DDBJ whole genome shotgun (WGS) entry which is preliminary data.</text>
</comment>
<dbReference type="InterPro" id="IPR042185">
    <property type="entry name" value="Serpin_sf_2"/>
</dbReference>
<keyword evidence="1" id="KW-0732">Signal</keyword>
<keyword evidence="3" id="KW-1185">Reference proteome</keyword>
<feature type="chain" id="PRO_5008056861" description="Serpin domain-containing protein" evidence="1">
    <location>
        <begin position="20"/>
        <end position="470"/>
    </location>
</feature>
<gene>
    <name evidence="2" type="ORF">A3Q56_03384</name>
</gene>
<dbReference type="EMBL" id="LWCA01000372">
    <property type="protein sequence ID" value="OAF68891.1"/>
    <property type="molecule type" value="Genomic_DNA"/>
</dbReference>
<sequence>MKLSTLTTTFAILKVIVVAYIVEEKFCKDLYNQRHKPDLYDELIKLDIAKNPDSNAAVFPAIQQYMLVLIYGLMDAVSTLRGYRNFHNNIKLYVDVVHHQRMHAIYTSNFVPMHLYNHLFYYTDFSTQNCLRTAARSLQKLLIYNDDFMRFPDMDLNNTNIKKFIRNDFEYNHFYLMNNFKVNNPTFLWFTKFRTYGLLNLKLMSVDEGAFTRQDGSPKRARYVHAIGNMRNYEDDDMVIVQIHAKTYEEMTILLLKPKSPSFVLDTRVIWQKFEERSTLEEINLFYPEVNNIDYKIDMKAKFDQMGLNNTFHNQHRNIVLLDDCVEGTSAKYREMTDYDQEIFIELSSQTLTVETMFALSDNIPIPKTPLQTSNTGNAGSDHDVNTIHFSTQQKNPNNDLKTVSFNQTFYLLMYENRTSFNPKDLFSACKQYNETEVKRLTSNNVFFSAYIDDPYNPNFISRINRAFNK</sequence>
<name>A0A177B5M1_9BILA</name>
<dbReference type="Gene3D" id="3.30.497.10">
    <property type="entry name" value="Antithrombin, subunit I, domain 2"/>
    <property type="match status" value="1"/>
</dbReference>